<evidence type="ECO:0000313" key="1">
    <source>
        <dbReference type="EMBL" id="NUA99719.1"/>
    </source>
</evidence>
<dbReference type="InterPro" id="IPR027417">
    <property type="entry name" value="P-loop_NTPase"/>
</dbReference>
<protein>
    <submittedName>
        <fullName evidence="1">AAA family ATPase</fullName>
    </submittedName>
</protein>
<dbReference type="InterPro" id="IPR009744">
    <property type="entry name" value="VirC1"/>
</dbReference>
<dbReference type="InterPro" id="IPR050678">
    <property type="entry name" value="DNA_Partitioning_ATPase"/>
</dbReference>
<dbReference type="CDD" id="cd02042">
    <property type="entry name" value="ParAB_family"/>
    <property type="match status" value="1"/>
</dbReference>
<dbReference type="Gene3D" id="3.40.50.300">
    <property type="entry name" value="P-loop containing nucleotide triphosphate hydrolases"/>
    <property type="match status" value="1"/>
</dbReference>
<name>A0ABX2K7X7_9PROT</name>
<dbReference type="SUPFAM" id="SSF52540">
    <property type="entry name" value="P-loop containing nucleoside triphosphate hydrolases"/>
    <property type="match status" value="1"/>
</dbReference>
<keyword evidence="2" id="KW-1185">Reference proteome</keyword>
<dbReference type="Pfam" id="PF07015">
    <property type="entry name" value="VirC1"/>
    <property type="match status" value="1"/>
</dbReference>
<reference evidence="1 2" key="1">
    <citation type="submission" date="2019-10" db="EMBL/GenBank/DDBJ databases">
        <title>Genome sequence of Azospirillum melinis.</title>
        <authorList>
            <person name="Ambrosini A."/>
            <person name="Sant'Anna F.H."/>
            <person name="Cassan F.D."/>
            <person name="Souza E.M."/>
            <person name="Passaglia L.M.P."/>
        </authorList>
    </citation>
    <scope>NUCLEOTIDE SEQUENCE [LARGE SCALE GENOMIC DNA]</scope>
    <source>
        <strain evidence="1 2">TMCY0552</strain>
    </source>
</reference>
<gene>
    <name evidence="1" type="ORF">GBZ48_10480</name>
</gene>
<sequence>MSVLCSVAPWTSRSVRPHPFSACPASDGGIQGGRPPSHAVRSHSVIWANGHLIIEPLDRRRRTVLHAANITWGTLMPVISLASVKGGVGKTSALLALASDLAVSGSNVVVLDADPNGHASRIGARMAKRLDGVAFAALGGITEANILASIKKARTEADYVLVDLPGVSSKLTLLGLARSDLVIVPVQASEMDIHDALQTVENVKQAGEAADKTIRACFLLSRWPITIESRAAKETRKRLQSKAPDVAVLNTPLMDRTAFKEMTFNGAPPRLVEPGGNAAANVEAIRREVLALLGVEVEDAA</sequence>
<comment type="caution">
    <text evidence="1">The sequence shown here is derived from an EMBL/GenBank/DDBJ whole genome shotgun (WGS) entry which is preliminary data.</text>
</comment>
<evidence type="ECO:0000313" key="2">
    <source>
        <dbReference type="Proteomes" id="UP000605086"/>
    </source>
</evidence>
<organism evidence="1 2">
    <name type="scientific">Azospirillum melinis</name>
    <dbReference type="NCBI Taxonomy" id="328839"/>
    <lineage>
        <taxon>Bacteria</taxon>
        <taxon>Pseudomonadati</taxon>
        <taxon>Pseudomonadota</taxon>
        <taxon>Alphaproteobacteria</taxon>
        <taxon>Rhodospirillales</taxon>
        <taxon>Azospirillaceae</taxon>
        <taxon>Azospirillum</taxon>
    </lineage>
</organism>
<dbReference type="PANTHER" id="PTHR13696">
    <property type="entry name" value="P-LOOP CONTAINING NUCLEOSIDE TRIPHOSPHATE HYDROLASE"/>
    <property type="match status" value="1"/>
</dbReference>
<dbReference type="Proteomes" id="UP000605086">
    <property type="component" value="Unassembled WGS sequence"/>
</dbReference>
<accession>A0ABX2K7X7</accession>
<proteinExistence type="predicted"/>
<dbReference type="PANTHER" id="PTHR13696:SF96">
    <property type="entry name" value="COBQ_COBB_MIND_PARA NUCLEOTIDE BINDING DOMAIN-CONTAINING PROTEIN"/>
    <property type="match status" value="1"/>
</dbReference>
<dbReference type="EMBL" id="WHOS01000011">
    <property type="protein sequence ID" value="NUA99719.1"/>
    <property type="molecule type" value="Genomic_DNA"/>
</dbReference>